<proteinExistence type="predicted"/>
<sequence length="56" mass="6480">MCEANQRRASLPTIQMRLSQSNEKQQCSFRGVYGLNASFTGRDIKQILFFNFPMYG</sequence>
<organism evidence="1 2">
    <name type="scientific">Goodea atripinnis</name>
    <dbReference type="NCBI Taxonomy" id="208336"/>
    <lineage>
        <taxon>Eukaryota</taxon>
        <taxon>Metazoa</taxon>
        <taxon>Chordata</taxon>
        <taxon>Craniata</taxon>
        <taxon>Vertebrata</taxon>
        <taxon>Euteleostomi</taxon>
        <taxon>Actinopterygii</taxon>
        <taxon>Neopterygii</taxon>
        <taxon>Teleostei</taxon>
        <taxon>Neoteleostei</taxon>
        <taxon>Acanthomorphata</taxon>
        <taxon>Ovalentaria</taxon>
        <taxon>Atherinomorphae</taxon>
        <taxon>Cyprinodontiformes</taxon>
        <taxon>Goodeidae</taxon>
        <taxon>Goodea</taxon>
    </lineage>
</organism>
<evidence type="ECO:0000313" key="2">
    <source>
        <dbReference type="Proteomes" id="UP001476798"/>
    </source>
</evidence>
<evidence type="ECO:0000313" key="1">
    <source>
        <dbReference type="EMBL" id="MEQ2180669.1"/>
    </source>
</evidence>
<reference evidence="1 2" key="1">
    <citation type="submission" date="2021-06" db="EMBL/GenBank/DDBJ databases">
        <authorList>
            <person name="Palmer J.M."/>
        </authorList>
    </citation>
    <scope>NUCLEOTIDE SEQUENCE [LARGE SCALE GENOMIC DNA]</scope>
    <source>
        <strain evidence="1 2">GA_2019</strain>
        <tissue evidence="1">Muscle</tissue>
    </source>
</reference>
<protein>
    <submittedName>
        <fullName evidence="1">Uncharacterized protein</fullName>
    </submittedName>
</protein>
<gene>
    <name evidence="1" type="ORF">GOODEAATRI_003566</name>
</gene>
<comment type="caution">
    <text evidence="1">The sequence shown here is derived from an EMBL/GenBank/DDBJ whole genome shotgun (WGS) entry which is preliminary data.</text>
</comment>
<name>A0ABV0PB36_9TELE</name>
<feature type="non-terminal residue" evidence="1">
    <location>
        <position position="56"/>
    </location>
</feature>
<keyword evidence="2" id="KW-1185">Reference proteome</keyword>
<accession>A0ABV0PB36</accession>
<dbReference type="Proteomes" id="UP001476798">
    <property type="component" value="Unassembled WGS sequence"/>
</dbReference>
<dbReference type="EMBL" id="JAHRIO010070106">
    <property type="protein sequence ID" value="MEQ2180669.1"/>
    <property type="molecule type" value="Genomic_DNA"/>
</dbReference>